<accession>A0A1G7BBW4</accession>
<name>A0A1G7BBW4_9RHOB</name>
<dbReference type="Gene3D" id="2.30.30.40">
    <property type="entry name" value="SH3 Domains"/>
    <property type="match status" value="1"/>
</dbReference>
<organism evidence="2 3">
    <name type="scientific">Salipiger thiooxidans</name>
    <dbReference type="NCBI Taxonomy" id="282683"/>
    <lineage>
        <taxon>Bacteria</taxon>
        <taxon>Pseudomonadati</taxon>
        <taxon>Pseudomonadota</taxon>
        <taxon>Alphaproteobacteria</taxon>
        <taxon>Rhodobacterales</taxon>
        <taxon>Roseobacteraceae</taxon>
        <taxon>Salipiger</taxon>
    </lineage>
</organism>
<protein>
    <recommendedName>
        <fullName evidence="4">SH3 domain-containing protein</fullName>
    </recommendedName>
</protein>
<dbReference type="STRING" id="282683.SAMN04488105_10265"/>
<keyword evidence="1" id="KW-0732">Signal</keyword>
<proteinExistence type="predicted"/>
<dbReference type="Proteomes" id="UP000198994">
    <property type="component" value="Unassembled WGS sequence"/>
</dbReference>
<dbReference type="EMBL" id="FNAV01000002">
    <property type="protein sequence ID" value="SDE24300.1"/>
    <property type="molecule type" value="Genomic_DNA"/>
</dbReference>
<evidence type="ECO:0000313" key="2">
    <source>
        <dbReference type="EMBL" id="SDE24300.1"/>
    </source>
</evidence>
<evidence type="ECO:0000313" key="3">
    <source>
        <dbReference type="Proteomes" id="UP000198994"/>
    </source>
</evidence>
<gene>
    <name evidence="2" type="ORF">SAMN04488105_10265</name>
</gene>
<keyword evidence="3" id="KW-1185">Reference proteome</keyword>
<evidence type="ECO:0000256" key="1">
    <source>
        <dbReference type="SAM" id="SignalP"/>
    </source>
</evidence>
<dbReference type="AlphaFoldDB" id="A0A1G7BBW4"/>
<evidence type="ECO:0008006" key="4">
    <source>
        <dbReference type="Google" id="ProtNLM"/>
    </source>
</evidence>
<sequence length="103" mass="10708">MKRPLVIALALTCAAPLEAQNIVPPQGERITDTGCLVTGLDPNGDGFLALRTGPGSHYQQIGSLHNGDAAYMRACLGKWCYVKNGAGSAGGSTPRGVNSIREL</sequence>
<feature type="signal peptide" evidence="1">
    <location>
        <begin position="1"/>
        <end position="19"/>
    </location>
</feature>
<reference evidence="3" key="1">
    <citation type="submission" date="2016-10" db="EMBL/GenBank/DDBJ databases">
        <authorList>
            <person name="Varghese N."/>
            <person name="Submissions S."/>
        </authorList>
    </citation>
    <scope>NUCLEOTIDE SEQUENCE [LARGE SCALE GENOMIC DNA]</scope>
    <source>
        <strain evidence="3">DSM 10146</strain>
    </source>
</reference>
<feature type="chain" id="PRO_5011672294" description="SH3 domain-containing protein" evidence="1">
    <location>
        <begin position="20"/>
        <end position="103"/>
    </location>
</feature>